<dbReference type="PANTHER" id="PTHR43702">
    <property type="entry name" value="L-FUCOSE-PROTON SYMPORTER"/>
    <property type="match status" value="1"/>
</dbReference>
<evidence type="ECO:0000256" key="2">
    <source>
        <dbReference type="ARBA" id="ARBA00022475"/>
    </source>
</evidence>
<name>A0ABR0M3C2_9PEZI</name>
<feature type="transmembrane region" description="Helical" evidence="3">
    <location>
        <begin position="64"/>
        <end position="83"/>
    </location>
</feature>
<dbReference type="Pfam" id="PF07690">
    <property type="entry name" value="MFS_1"/>
    <property type="match status" value="1"/>
</dbReference>
<gene>
    <name evidence="5" type="ORF">LTR16_008827</name>
</gene>
<keyword evidence="3" id="KW-1133">Transmembrane helix</keyword>
<dbReference type="InterPro" id="IPR011701">
    <property type="entry name" value="MFS"/>
</dbReference>
<keyword evidence="3" id="KW-0472">Membrane</keyword>
<organism evidence="5 6">
    <name type="scientific">Cryomyces antarcticus</name>
    <dbReference type="NCBI Taxonomy" id="329879"/>
    <lineage>
        <taxon>Eukaryota</taxon>
        <taxon>Fungi</taxon>
        <taxon>Dikarya</taxon>
        <taxon>Ascomycota</taxon>
        <taxon>Pezizomycotina</taxon>
        <taxon>Dothideomycetes</taxon>
        <taxon>Dothideomycetes incertae sedis</taxon>
        <taxon>Cryomyces</taxon>
    </lineage>
</organism>
<protein>
    <recommendedName>
        <fullName evidence="4">Major facilitator superfamily (MFS) profile domain-containing protein</fullName>
    </recommendedName>
</protein>
<proteinExistence type="predicted"/>
<keyword evidence="2" id="KW-1003">Cell membrane</keyword>
<feature type="transmembrane region" description="Helical" evidence="3">
    <location>
        <begin position="37"/>
        <end position="57"/>
    </location>
</feature>
<comment type="subcellular location">
    <subcellularLocation>
        <location evidence="1">Cell inner membrane</location>
        <topology evidence="1">Multi-pass membrane protein</topology>
    </subcellularLocation>
</comment>
<feature type="non-terminal residue" evidence="5">
    <location>
        <position position="246"/>
    </location>
</feature>
<sequence length="246" mass="26687">MVTILFFLWGFAYGLLDVLNSQFQVIARMSTGQSVAIHSAYFGGYIVAPLTFGRLALKNWGFKACYIIGLCIYACGTLIFWPSAVLTSFPAFLVSNFIVGAGLSTLEIAANPFIALCGPAEYSEIRLNLSQGVQAIGSIVSPLLARKVLFRNVLDAPSLINVQWTYLGIALFTVLLAVGYYYVPLPEATDEELEDASERANHANKAEVGGIRVLWITLGFGVFAQFVYCGGQEVVSTSFSNYLTSA</sequence>
<evidence type="ECO:0000256" key="1">
    <source>
        <dbReference type="ARBA" id="ARBA00004429"/>
    </source>
</evidence>
<feature type="transmembrane region" description="Helical" evidence="3">
    <location>
        <begin position="164"/>
        <end position="183"/>
    </location>
</feature>
<dbReference type="EMBL" id="JAVRRA010002177">
    <property type="protein sequence ID" value="KAK5278262.1"/>
    <property type="molecule type" value="Genomic_DNA"/>
</dbReference>
<dbReference type="Gene3D" id="1.20.1250.20">
    <property type="entry name" value="MFS general substrate transporter like domains"/>
    <property type="match status" value="1"/>
</dbReference>
<evidence type="ECO:0000313" key="5">
    <source>
        <dbReference type="EMBL" id="KAK5278262.1"/>
    </source>
</evidence>
<dbReference type="InterPro" id="IPR050375">
    <property type="entry name" value="MFS_TsgA-like"/>
</dbReference>
<dbReference type="Proteomes" id="UP001357485">
    <property type="component" value="Unassembled WGS sequence"/>
</dbReference>
<evidence type="ECO:0000313" key="6">
    <source>
        <dbReference type="Proteomes" id="UP001357485"/>
    </source>
</evidence>
<accession>A0ABR0M3C2</accession>
<evidence type="ECO:0000259" key="4">
    <source>
        <dbReference type="PROSITE" id="PS50850"/>
    </source>
</evidence>
<dbReference type="InterPro" id="IPR036259">
    <property type="entry name" value="MFS_trans_sf"/>
</dbReference>
<keyword evidence="6" id="KW-1185">Reference proteome</keyword>
<comment type="caution">
    <text evidence="5">The sequence shown here is derived from an EMBL/GenBank/DDBJ whole genome shotgun (WGS) entry which is preliminary data.</text>
</comment>
<evidence type="ECO:0000256" key="3">
    <source>
        <dbReference type="SAM" id="Phobius"/>
    </source>
</evidence>
<feature type="domain" description="Major facilitator superfamily (MFS) profile" evidence="4">
    <location>
        <begin position="1"/>
        <end position="246"/>
    </location>
</feature>
<dbReference type="PROSITE" id="PS50850">
    <property type="entry name" value="MFS"/>
    <property type="match status" value="1"/>
</dbReference>
<dbReference type="PANTHER" id="PTHR43702:SF13">
    <property type="entry name" value="MONOSACCHARIDE TRANSPORTER, PUTATIVE (AFU_ORTHOLOGUE AFUA_4G06630)-RELATED"/>
    <property type="match status" value="1"/>
</dbReference>
<keyword evidence="3" id="KW-0812">Transmembrane</keyword>
<dbReference type="SUPFAM" id="SSF103473">
    <property type="entry name" value="MFS general substrate transporter"/>
    <property type="match status" value="1"/>
</dbReference>
<reference evidence="5 6" key="1">
    <citation type="submission" date="2023-08" db="EMBL/GenBank/DDBJ databases">
        <title>Black Yeasts Isolated from many extreme environments.</title>
        <authorList>
            <person name="Coleine C."/>
            <person name="Stajich J.E."/>
            <person name="Selbmann L."/>
        </authorList>
    </citation>
    <scope>NUCLEOTIDE SEQUENCE [LARGE SCALE GENOMIC DNA]</scope>
    <source>
        <strain evidence="5 6">CCFEE 536</strain>
    </source>
</reference>
<dbReference type="InterPro" id="IPR020846">
    <property type="entry name" value="MFS_dom"/>
</dbReference>